<dbReference type="OrthoDB" id="6475417at2759"/>
<reference evidence="1 2" key="1">
    <citation type="submission" date="2015-05" db="EMBL/GenBank/DDBJ databases">
        <title>Evolution of Trichinella species and genotypes.</title>
        <authorList>
            <person name="Korhonen P.K."/>
            <person name="Edoardo P."/>
            <person name="Giuseppe L.R."/>
            <person name="Gasser R.B."/>
        </authorList>
    </citation>
    <scope>NUCLEOTIDE SEQUENCE [LARGE SCALE GENOMIC DNA]</scope>
    <source>
        <strain evidence="1">ISS10</strain>
    </source>
</reference>
<sequence>MRAMHVQVSDVYDGLKSAMFEAIGVGTGSERFSAEFFRRKEQRSESVRAFRGLSGAADKILQQQFKAGLSANAVKTAVLRSRTDSFAEAIEVAAREERARVPSVKADADQDDLQPAVEISEARDATVTTRKEVGEELAEMVRQLKHLLMTDIPAVAKRAPPQQRRRWEKKDCRTCWTCGRTVNISRDCQASPHPSDHRTSKVSSTARTFPVVVIRSPEIETPTVEGSVGGVRYNMLVVTWYPVTVANEKFMWGSKTLWDVPKPAIQLETASGGELQVTNVCVTEIVLGGLVTVRHIVLCVKGLSHKILFG</sequence>
<dbReference type="EMBL" id="JYDW01000029">
    <property type="protein sequence ID" value="KRZ60445.1"/>
    <property type="molecule type" value="Genomic_DNA"/>
</dbReference>
<dbReference type="Proteomes" id="UP000054721">
    <property type="component" value="Unassembled WGS sequence"/>
</dbReference>
<evidence type="ECO:0000313" key="1">
    <source>
        <dbReference type="EMBL" id="KRZ60445.1"/>
    </source>
</evidence>
<dbReference type="STRING" id="6335.A0A0V1LLQ4"/>
<proteinExistence type="predicted"/>
<accession>A0A0V1LLQ4</accession>
<organism evidence="1 2">
    <name type="scientific">Trichinella nativa</name>
    <dbReference type="NCBI Taxonomy" id="6335"/>
    <lineage>
        <taxon>Eukaryota</taxon>
        <taxon>Metazoa</taxon>
        <taxon>Ecdysozoa</taxon>
        <taxon>Nematoda</taxon>
        <taxon>Enoplea</taxon>
        <taxon>Dorylaimia</taxon>
        <taxon>Trichinellida</taxon>
        <taxon>Trichinellidae</taxon>
        <taxon>Trichinella</taxon>
    </lineage>
</organism>
<comment type="caution">
    <text evidence="1">The sequence shown here is derived from an EMBL/GenBank/DDBJ whole genome shotgun (WGS) entry which is preliminary data.</text>
</comment>
<keyword evidence="2" id="KW-1185">Reference proteome</keyword>
<dbReference type="AlphaFoldDB" id="A0A0V1LLQ4"/>
<name>A0A0V1LLQ4_9BILA</name>
<gene>
    <name evidence="1" type="ORF">T02_1062</name>
</gene>
<protein>
    <submittedName>
        <fullName evidence="1">Uncharacterized protein</fullName>
    </submittedName>
</protein>
<evidence type="ECO:0000313" key="2">
    <source>
        <dbReference type="Proteomes" id="UP000054721"/>
    </source>
</evidence>